<evidence type="ECO:0000313" key="1">
    <source>
        <dbReference type="EMBL" id="NML38905.1"/>
    </source>
</evidence>
<sequence length="750" mass="85426">MERPITVPEAAVYNDADKEWLFGETNENNQRVGPWKIWHIEGYLWVAIDYRDGIPPYPTQRFHPDGTVSQDGEWYGGDKYVGPLRLIKSDNPTPEYFPPDNADNVWAAEFDYVDEFIYNAQRYFDKENNEVSSDGDPLPARPQNVPARAHFIRGAYSATNWVMGTVDTRIANYIGEYFEWDLDGNPVVKRLYSDSGRVLEDYKYTNGVLSSSNVYDKDVPKDSETCYYYSGTATPVVKTRIVYRSQEKDVTNIYFDKTGRELYSVRREQLSPVHKRRYFNGELVCEGHLSDDKFSFPESAVYYASGGGTLIDFTNNGDGTGTWRLYDAAGQVLRHLTITEDSDDHFQLIRWDAFIPSWGGYEVNTARTDWESVVMLFNRNYDELNAKVKLYALEVPAYLQKELDAIDWETIDAYHSSGGAELPIGINGMLSEDEAVADVAEKMLWPEIEQQGCVYASTYKVATILARMIPHYQHLPAVPQRLGKFLYTILDLRYITEQNDLYKELIGAIAPLEPMLLQWAVSDNADMARMAQYILMYSGNEATEQFLLDEWQNTDHSSTRRGYAIYSLSGFYVVREQRNKLLTTYATAVGTEGDAFVRFVLAAQLVLLTGTEAQESWLTDLLHALANHEALDDDYGNMMPFIGDIYNVHEYILAVLRQSRPDVLEKEIEPIIDGLPAMSTLNQVSYLQTIFAVLFNDETALEDMTPIRKKALLTAADVVAKNPGFVNLLEVFRAYGLPHDAYALRQIAEV</sequence>
<comment type="caution">
    <text evidence="1">The sequence shown here is derived from an EMBL/GenBank/DDBJ whole genome shotgun (WGS) entry which is preliminary data.</text>
</comment>
<reference evidence="1 2" key="1">
    <citation type="submission" date="2020-04" db="EMBL/GenBank/DDBJ databases">
        <title>Chitinophaga sp. G-6-1-13 sp. nov., isolated from soil.</title>
        <authorList>
            <person name="Dahal R.H."/>
            <person name="Chaudhary D.K."/>
        </authorList>
    </citation>
    <scope>NUCLEOTIDE SEQUENCE [LARGE SCALE GENOMIC DNA]</scope>
    <source>
        <strain evidence="1 2">G-6-1-13</strain>
    </source>
</reference>
<dbReference type="Proteomes" id="UP000583266">
    <property type="component" value="Unassembled WGS sequence"/>
</dbReference>
<keyword evidence="2" id="KW-1185">Reference proteome</keyword>
<accession>A0A848GJX1</accession>
<name>A0A848GJX1_9BACT</name>
<evidence type="ECO:0000313" key="2">
    <source>
        <dbReference type="Proteomes" id="UP000583266"/>
    </source>
</evidence>
<proteinExistence type="predicted"/>
<organism evidence="1 2">
    <name type="scientific">Chitinophaga fulva</name>
    <dbReference type="NCBI Taxonomy" id="2728842"/>
    <lineage>
        <taxon>Bacteria</taxon>
        <taxon>Pseudomonadati</taxon>
        <taxon>Bacteroidota</taxon>
        <taxon>Chitinophagia</taxon>
        <taxon>Chitinophagales</taxon>
        <taxon>Chitinophagaceae</taxon>
        <taxon>Chitinophaga</taxon>
    </lineage>
</organism>
<dbReference type="RefSeq" id="WP_169226035.1">
    <property type="nucleotide sequence ID" value="NZ_JABBGC010000002.1"/>
</dbReference>
<dbReference type="AlphaFoldDB" id="A0A848GJX1"/>
<gene>
    <name evidence="1" type="ORF">HHL17_16990</name>
</gene>
<protein>
    <submittedName>
        <fullName evidence="1">Uncharacterized protein</fullName>
    </submittedName>
</protein>
<dbReference type="EMBL" id="JABBGC010000002">
    <property type="protein sequence ID" value="NML38905.1"/>
    <property type="molecule type" value="Genomic_DNA"/>
</dbReference>